<feature type="disulfide bond" evidence="9">
    <location>
        <begin position="71"/>
        <end position="97"/>
    </location>
</feature>
<evidence type="ECO:0000256" key="3">
    <source>
        <dbReference type="ARBA" id="ARBA00022729"/>
    </source>
</evidence>
<dbReference type="GO" id="GO:0005829">
    <property type="term" value="C:cytosol"/>
    <property type="evidence" value="ECO:0007669"/>
    <property type="project" value="TreeGrafter"/>
</dbReference>
<evidence type="ECO:0000256" key="6">
    <source>
        <dbReference type="ARBA" id="ARBA00023157"/>
    </source>
</evidence>
<comment type="subcellular location">
    <subcellularLocation>
        <location evidence="2 9">Periplasm</location>
    </subcellularLocation>
</comment>
<dbReference type="PANTHER" id="PTHR30511">
    <property type="entry name" value="ALANINE RACEMASE"/>
    <property type="match status" value="1"/>
</dbReference>
<dbReference type="GO" id="GO:0030632">
    <property type="term" value="P:D-alanine biosynthetic process"/>
    <property type="evidence" value="ECO:0007669"/>
    <property type="project" value="TreeGrafter"/>
</dbReference>
<dbReference type="GO" id="GO:0030170">
    <property type="term" value="F:pyridoxal phosphate binding"/>
    <property type="evidence" value="ECO:0007669"/>
    <property type="project" value="UniProtKB-UniRule"/>
</dbReference>
<feature type="binding site" evidence="9 11">
    <location>
        <position position="348"/>
    </location>
    <ligand>
        <name>substrate</name>
    </ligand>
</feature>
<dbReference type="Proteomes" id="UP000050349">
    <property type="component" value="Unassembled WGS sequence"/>
</dbReference>
<keyword evidence="3 9" id="KW-0732">Signal</keyword>
<dbReference type="SMART" id="SM01005">
    <property type="entry name" value="Ala_racemase_C"/>
    <property type="match status" value="1"/>
</dbReference>
<dbReference type="InterPro" id="IPR009006">
    <property type="entry name" value="Ala_racemase/Decarboxylase_C"/>
</dbReference>
<feature type="active site" description="Proton acceptor" evidence="9">
    <location>
        <position position="75"/>
    </location>
</feature>
<dbReference type="Pfam" id="PF00842">
    <property type="entry name" value="Ala_racemase_C"/>
    <property type="match status" value="1"/>
</dbReference>
<comment type="catalytic activity">
    <reaction evidence="9">
        <text>L-arginine = D-arginine</text>
        <dbReference type="Rhea" id="RHEA:18069"/>
        <dbReference type="ChEBI" id="CHEBI:32682"/>
        <dbReference type="ChEBI" id="CHEBI:32689"/>
    </reaction>
</comment>
<dbReference type="InterPro" id="IPR043698">
    <property type="entry name" value="Racemase_Bsr/Lyr"/>
</dbReference>
<dbReference type="OrthoDB" id="9813814at2"/>
<dbReference type="RefSeq" id="WP_057396460.1">
    <property type="nucleotide sequence ID" value="NZ_LJXB01000060.1"/>
</dbReference>
<dbReference type="NCBIfam" id="TIGR00492">
    <property type="entry name" value="alr"/>
    <property type="match status" value="1"/>
</dbReference>
<feature type="signal peptide" evidence="9">
    <location>
        <begin position="1"/>
        <end position="22"/>
    </location>
</feature>
<dbReference type="Gene3D" id="2.40.37.10">
    <property type="entry name" value="Lyase, Ornithine Decarboxylase, Chain A, domain 1"/>
    <property type="match status" value="1"/>
</dbReference>
<evidence type="ECO:0000256" key="10">
    <source>
        <dbReference type="PIRSR" id="PIRSR600821-50"/>
    </source>
</evidence>
<dbReference type="InterPro" id="IPR000821">
    <property type="entry name" value="Ala_racemase"/>
</dbReference>
<comment type="caution">
    <text evidence="13">The sequence shown here is derived from an EMBL/GenBank/DDBJ whole genome shotgun (WGS) entry which is preliminary data.</text>
</comment>
<keyword evidence="6 9" id="KW-1015">Disulfide bond</keyword>
<evidence type="ECO:0000256" key="4">
    <source>
        <dbReference type="ARBA" id="ARBA00022764"/>
    </source>
</evidence>
<gene>
    <name evidence="13" type="primary">alr</name>
    <name evidence="13" type="ORF">AN403_5132</name>
</gene>
<feature type="active site" description="Proton acceptor" evidence="9">
    <location>
        <position position="300"/>
    </location>
</feature>
<evidence type="ECO:0000256" key="7">
    <source>
        <dbReference type="ARBA" id="ARBA00023235"/>
    </source>
</evidence>
<dbReference type="GO" id="GO:0008784">
    <property type="term" value="F:alanine racemase activity"/>
    <property type="evidence" value="ECO:0007669"/>
    <property type="project" value="InterPro"/>
</dbReference>
<dbReference type="CDD" id="cd06826">
    <property type="entry name" value="PLPDE_III_AR2"/>
    <property type="match status" value="1"/>
</dbReference>
<feature type="domain" description="Alanine racemase C-terminal" evidence="12">
    <location>
        <begin position="279"/>
        <end position="408"/>
    </location>
</feature>
<feature type="modified residue" description="N6-(pyridoxal phosphate)lysine" evidence="9 10">
    <location>
        <position position="75"/>
    </location>
</feature>
<dbReference type="HAMAP" id="MF_02212">
    <property type="entry name" value="Bsr_racemase"/>
    <property type="match status" value="1"/>
</dbReference>
<evidence type="ECO:0000256" key="11">
    <source>
        <dbReference type="PIRSR" id="PIRSR600821-52"/>
    </source>
</evidence>
<feature type="binding site" evidence="9 11">
    <location>
        <position position="174"/>
    </location>
    <ligand>
        <name>substrate</name>
    </ligand>
</feature>
<dbReference type="GO" id="GO:0047679">
    <property type="term" value="F:arginine racemase activity"/>
    <property type="evidence" value="ECO:0007669"/>
    <property type="project" value="RHEA"/>
</dbReference>
<dbReference type="SUPFAM" id="SSF51419">
    <property type="entry name" value="PLP-binding barrel"/>
    <property type="match status" value="1"/>
</dbReference>
<dbReference type="NCBIfam" id="NF009879">
    <property type="entry name" value="PRK13340.1-4"/>
    <property type="match status" value="1"/>
</dbReference>
<reference evidence="13 14" key="1">
    <citation type="submission" date="2015-09" db="EMBL/GenBank/DDBJ databases">
        <authorList>
            <person name="Jackson K.R."/>
            <person name="Lunt B.L."/>
            <person name="Fisher J.N.B."/>
            <person name="Gardner A.V."/>
            <person name="Bailey M.E."/>
            <person name="Deus L.M."/>
            <person name="Earl A.S."/>
            <person name="Gibby P.D."/>
            <person name="Hartmann K.A."/>
            <person name="Liu J.E."/>
            <person name="Manci A.M."/>
            <person name="Nielsen D.A."/>
            <person name="Solomon M.B."/>
            <person name="Breakwell D.P."/>
            <person name="Burnett S.H."/>
            <person name="Grose J.H."/>
        </authorList>
    </citation>
    <scope>NUCLEOTIDE SEQUENCE [LARGE SCALE GENOMIC DNA]</scope>
    <source>
        <strain evidence="13 14">S613</strain>
    </source>
</reference>
<dbReference type="InterPro" id="IPR011079">
    <property type="entry name" value="Ala_racemase_C"/>
</dbReference>
<dbReference type="GO" id="GO:0042597">
    <property type="term" value="C:periplasmic space"/>
    <property type="evidence" value="ECO:0007669"/>
    <property type="project" value="UniProtKB-SubCell"/>
</dbReference>
<keyword evidence="7 9" id="KW-0413">Isomerase</keyword>
<dbReference type="Gene3D" id="3.20.20.10">
    <property type="entry name" value="Alanine racemase"/>
    <property type="match status" value="1"/>
</dbReference>
<evidence type="ECO:0000256" key="5">
    <source>
        <dbReference type="ARBA" id="ARBA00022898"/>
    </source>
</evidence>
<dbReference type="AlphaFoldDB" id="A0A0P8XV30"/>
<dbReference type="InterPro" id="IPR001608">
    <property type="entry name" value="Ala_racemase_N"/>
</dbReference>
<evidence type="ECO:0000313" key="13">
    <source>
        <dbReference type="EMBL" id="KPU61142.1"/>
    </source>
</evidence>
<comment type="similarity">
    <text evidence="8 9">Belongs to the alanine racemase family. Bsr subfamily.</text>
</comment>
<evidence type="ECO:0000256" key="9">
    <source>
        <dbReference type="HAMAP-Rule" id="MF_02212"/>
    </source>
</evidence>
<comment type="function">
    <text evidence="9">Amino-acid racemase able to utilize a broad range of substrates.</text>
</comment>
<dbReference type="Pfam" id="PF01168">
    <property type="entry name" value="Ala_racemase_N"/>
    <property type="match status" value="1"/>
</dbReference>
<protein>
    <recommendedName>
        <fullName evidence="9">Broad specificity amino-acid racemase</fullName>
        <ecNumber evidence="9">5.1.1.10</ecNumber>
    </recommendedName>
</protein>
<keyword evidence="4 9" id="KW-0574">Periplasm</keyword>
<dbReference type="PANTHER" id="PTHR30511:SF0">
    <property type="entry name" value="ALANINE RACEMASE, CATABOLIC-RELATED"/>
    <property type="match status" value="1"/>
</dbReference>
<evidence type="ECO:0000313" key="14">
    <source>
        <dbReference type="Proteomes" id="UP000050349"/>
    </source>
</evidence>
<dbReference type="PRINTS" id="PR00992">
    <property type="entry name" value="ALARACEMASE"/>
</dbReference>
<proteinExistence type="inferred from homology"/>
<dbReference type="InterPro" id="IPR029066">
    <property type="entry name" value="PLP-binding_barrel"/>
</dbReference>
<dbReference type="InterPro" id="IPR020622">
    <property type="entry name" value="Ala_racemase_pyridoxalP-BS"/>
</dbReference>
<feature type="chain" id="PRO_5026408733" description="Broad specificity amino-acid racemase" evidence="9">
    <location>
        <begin position="23"/>
        <end position="409"/>
    </location>
</feature>
<evidence type="ECO:0000256" key="2">
    <source>
        <dbReference type="ARBA" id="ARBA00004418"/>
    </source>
</evidence>
<name>A0A0P8XV30_PSEFL</name>
<dbReference type="GO" id="GO:0018113">
    <property type="term" value="F:lysine racemase activity"/>
    <property type="evidence" value="ECO:0007669"/>
    <property type="project" value="RHEA"/>
</dbReference>
<comment type="catalytic activity">
    <reaction evidence="9">
        <text>an L-alpha-amino acid = a D-alpha-amino acid</text>
        <dbReference type="Rhea" id="RHEA:18317"/>
        <dbReference type="ChEBI" id="CHEBI:59869"/>
        <dbReference type="ChEBI" id="CHEBI:59871"/>
        <dbReference type="EC" id="5.1.1.10"/>
    </reaction>
</comment>
<comment type="catalytic activity">
    <reaction evidence="9">
        <text>L-lysine = D-lysine</text>
        <dbReference type="Rhea" id="RHEA:22864"/>
        <dbReference type="ChEBI" id="CHEBI:32551"/>
        <dbReference type="ChEBI" id="CHEBI:32557"/>
    </reaction>
</comment>
<evidence type="ECO:0000256" key="1">
    <source>
        <dbReference type="ARBA" id="ARBA00001933"/>
    </source>
</evidence>
<dbReference type="PROSITE" id="PS00395">
    <property type="entry name" value="ALANINE_RACEMASE"/>
    <property type="match status" value="1"/>
</dbReference>
<comment type="cofactor">
    <cofactor evidence="1 9 10">
        <name>pyridoxal 5'-phosphate</name>
        <dbReference type="ChEBI" id="CHEBI:597326"/>
    </cofactor>
</comment>
<dbReference type="EC" id="5.1.1.10" evidence="9"/>
<evidence type="ECO:0000259" key="12">
    <source>
        <dbReference type="SMART" id="SM01005"/>
    </source>
</evidence>
<sequence length="409" mass="44426" precursor="true">MKTTFSHFAAVGFVALGTQAVAAPLLQEYNFKQDVNVTISQTNAWLEISKSAFKQNIEFVKSRLSKGSSLCAVMKADAYGHGIALLIPTIMEAGINCIGIASNEEARIARKEGYTGNIIRVRQATEGEIVSALPYDVEELIGNAQVARAISTLAEHNGKPIKIHLVTNAGAMSRNGLELATEQGKKDVLEITSMKGLKVTGIMTHFAVEDKAFVMEAYDKFMSEQDWIIKTAHLNRDEITVHCANSFATLDVPATHLDMVRVGGALYGDLIGRAELKRVMSLKSKVAAVNTYPAGNTVGYDRTLTLTRDSRLANIPVGYSDGYRRVFTNKSFVVINGVKVPTVGKVSMNTVMVDVTDIKNVKPGDTVTLYGKQGDAEITQAELEDINNGALLADVYTMWGTSNIRILVD</sequence>
<organism evidence="13 14">
    <name type="scientific">Pseudomonas fluorescens</name>
    <dbReference type="NCBI Taxonomy" id="294"/>
    <lineage>
        <taxon>Bacteria</taxon>
        <taxon>Pseudomonadati</taxon>
        <taxon>Pseudomonadota</taxon>
        <taxon>Gammaproteobacteria</taxon>
        <taxon>Pseudomonadales</taxon>
        <taxon>Pseudomonadaceae</taxon>
        <taxon>Pseudomonas</taxon>
    </lineage>
</organism>
<dbReference type="PATRIC" id="fig|294.162.peg.1096"/>
<dbReference type="SUPFAM" id="SSF50621">
    <property type="entry name" value="Alanine racemase C-terminal domain-like"/>
    <property type="match status" value="1"/>
</dbReference>
<dbReference type="EMBL" id="LJXB01000060">
    <property type="protein sequence ID" value="KPU61142.1"/>
    <property type="molecule type" value="Genomic_DNA"/>
</dbReference>
<evidence type="ECO:0000256" key="8">
    <source>
        <dbReference type="ARBA" id="ARBA00023456"/>
    </source>
</evidence>
<accession>A0A0P8XV30</accession>
<keyword evidence="5 9" id="KW-0663">Pyridoxal phosphate</keyword>